<gene>
    <name evidence="3" type="ORF">GCM10025876_34300</name>
</gene>
<organism evidence="3 4">
    <name type="scientific">Demequina litorisediminis</name>
    <dbReference type="NCBI Taxonomy" id="1849022"/>
    <lineage>
        <taxon>Bacteria</taxon>
        <taxon>Bacillati</taxon>
        <taxon>Actinomycetota</taxon>
        <taxon>Actinomycetes</taxon>
        <taxon>Micrococcales</taxon>
        <taxon>Demequinaceae</taxon>
        <taxon>Demequina</taxon>
    </lineage>
</organism>
<dbReference type="EMBL" id="BSUN01000001">
    <property type="protein sequence ID" value="GMA37226.1"/>
    <property type="molecule type" value="Genomic_DNA"/>
</dbReference>
<keyword evidence="1" id="KW-0472">Membrane</keyword>
<evidence type="ECO:0000313" key="3">
    <source>
        <dbReference type="EMBL" id="GMA37226.1"/>
    </source>
</evidence>
<dbReference type="SUPFAM" id="SSF55073">
    <property type="entry name" value="Nucleotide cyclase"/>
    <property type="match status" value="1"/>
</dbReference>
<protein>
    <recommendedName>
        <fullName evidence="2">GGDEF domain-containing protein</fullName>
    </recommendedName>
</protein>
<reference evidence="4" key="1">
    <citation type="journal article" date="2019" name="Int. J. Syst. Evol. Microbiol.">
        <title>The Global Catalogue of Microorganisms (GCM) 10K type strain sequencing project: providing services to taxonomists for standard genome sequencing and annotation.</title>
        <authorList>
            <consortium name="The Broad Institute Genomics Platform"/>
            <consortium name="The Broad Institute Genome Sequencing Center for Infectious Disease"/>
            <person name="Wu L."/>
            <person name="Ma J."/>
        </authorList>
    </citation>
    <scope>NUCLEOTIDE SEQUENCE [LARGE SCALE GENOMIC DNA]</scope>
    <source>
        <strain evidence="4">NBRC 112299</strain>
    </source>
</reference>
<dbReference type="Proteomes" id="UP001157125">
    <property type="component" value="Unassembled WGS sequence"/>
</dbReference>
<evidence type="ECO:0000313" key="4">
    <source>
        <dbReference type="Proteomes" id="UP001157125"/>
    </source>
</evidence>
<keyword evidence="4" id="KW-1185">Reference proteome</keyword>
<dbReference type="Pfam" id="PF00990">
    <property type="entry name" value="GGDEF"/>
    <property type="match status" value="1"/>
</dbReference>
<feature type="transmembrane region" description="Helical" evidence="1">
    <location>
        <begin position="215"/>
        <end position="236"/>
    </location>
</feature>
<dbReference type="SMART" id="SM00267">
    <property type="entry name" value="GGDEF"/>
    <property type="match status" value="1"/>
</dbReference>
<accession>A0ABQ6IHN2</accession>
<keyword evidence="1" id="KW-1133">Transmembrane helix</keyword>
<dbReference type="RefSeq" id="WP_284329008.1">
    <property type="nucleotide sequence ID" value="NZ_BSUN01000001.1"/>
</dbReference>
<sequence length="417" mass="43640">MLLTGVRSYLDANPAFTGLVTVGENDSILGLYEAGGGYVARVTAPDGVTYEQDLDRNLQVMSSPRVYSYVDQTPWLAKAREGTHGALMWQVVASDDGRSEDVVVTVLGDRDDGSVVSAVVVRATALVNAGTTVDANAWLLDSGGDVIAADTTAEVPAIAPGASVDEVDGRTVAFTDDAIVVDQPLTDTGSPAWTVRVEVSPEEVVPGIATLPRTMIIYAAVATSIGAAVALVVWLVRRPLVHTVVRARSDALTGLANRYELESQGQRILDAGAKRPADVAVVVMDLDHFKTVNDSLGHDEGDQVLRAFGHSLTLHTGPRDLVARLGGDEFAVVRWLDLGADPDATVEDLRATVERDLRALVPSASAVGVSAGFTTAALAGSYRIGELLSAADEAMTRGRHGSKGATYAAAATNPVLS</sequence>
<dbReference type="InterPro" id="IPR000160">
    <property type="entry name" value="GGDEF_dom"/>
</dbReference>
<dbReference type="Gene3D" id="3.30.70.270">
    <property type="match status" value="1"/>
</dbReference>
<name>A0ABQ6IHN2_9MICO</name>
<dbReference type="CDD" id="cd01949">
    <property type="entry name" value="GGDEF"/>
    <property type="match status" value="1"/>
</dbReference>
<dbReference type="PANTHER" id="PTHR45138:SF9">
    <property type="entry name" value="DIGUANYLATE CYCLASE DGCM-RELATED"/>
    <property type="match status" value="1"/>
</dbReference>
<keyword evidence="1" id="KW-0812">Transmembrane</keyword>
<comment type="caution">
    <text evidence="3">The sequence shown here is derived from an EMBL/GenBank/DDBJ whole genome shotgun (WGS) entry which is preliminary data.</text>
</comment>
<dbReference type="PROSITE" id="PS50887">
    <property type="entry name" value="GGDEF"/>
    <property type="match status" value="1"/>
</dbReference>
<proteinExistence type="predicted"/>
<dbReference type="InterPro" id="IPR043128">
    <property type="entry name" value="Rev_trsase/Diguanyl_cyclase"/>
</dbReference>
<dbReference type="InterPro" id="IPR050469">
    <property type="entry name" value="Diguanylate_Cyclase"/>
</dbReference>
<dbReference type="NCBIfam" id="TIGR00254">
    <property type="entry name" value="GGDEF"/>
    <property type="match status" value="1"/>
</dbReference>
<evidence type="ECO:0000259" key="2">
    <source>
        <dbReference type="PROSITE" id="PS50887"/>
    </source>
</evidence>
<dbReference type="InterPro" id="IPR029787">
    <property type="entry name" value="Nucleotide_cyclase"/>
</dbReference>
<evidence type="ECO:0000256" key="1">
    <source>
        <dbReference type="SAM" id="Phobius"/>
    </source>
</evidence>
<feature type="domain" description="GGDEF" evidence="2">
    <location>
        <begin position="277"/>
        <end position="411"/>
    </location>
</feature>
<dbReference type="PANTHER" id="PTHR45138">
    <property type="entry name" value="REGULATORY COMPONENTS OF SENSORY TRANSDUCTION SYSTEM"/>
    <property type="match status" value="1"/>
</dbReference>